<name>A0A7Z0PIB3_9FUSO</name>
<feature type="transmembrane region" description="Helical" evidence="1">
    <location>
        <begin position="67"/>
        <end position="83"/>
    </location>
</feature>
<protein>
    <submittedName>
        <fullName evidence="2">DUF2871 family protein</fullName>
    </submittedName>
</protein>
<feature type="transmembrane region" description="Helical" evidence="1">
    <location>
        <begin position="117"/>
        <end position="135"/>
    </location>
</feature>
<proteinExistence type="predicted"/>
<feature type="transmembrane region" description="Helical" evidence="1">
    <location>
        <begin position="5"/>
        <end position="24"/>
    </location>
</feature>
<keyword evidence="1" id="KW-1133">Transmembrane helix</keyword>
<keyword evidence="1" id="KW-0812">Transmembrane</keyword>
<keyword evidence="1" id="KW-0472">Membrane</keyword>
<evidence type="ECO:0000256" key="1">
    <source>
        <dbReference type="SAM" id="Phobius"/>
    </source>
</evidence>
<dbReference type="EMBL" id="JABMKT010000089">
    <property type="protein sequence ID" value="NYV28510.1"/>
    <property type="molecule type" value="Genomic_DNA"/>
</dbReference>
<feature type="transmembrane region" description="Helical" evidence="1">
    <location>
        <begin position="36"/>
        <end position="55"/>
    </location>
</feature>
<reference evidence="2 3" key="1">
    <citation type="submission" date="2020-05" db="EMBL/GenBank/DDBJ databases">
        <title>Streptobacillus felis strain LHL191014123.</title>
        <authorList>
            <person name="Fawzy A."/>
            <person name="Rau J."/>
            <person name="Risse K."/>
            <person name="Schauerte N."/>
            <person name="Geiger C."/>
            <person name="Blom J."/>
            <person name="Imirzalioglu C."/>
            <person name="Falgenhauer J."/>
            <person name="Bach A."/>
            <person name="Herden C."/>
            <person name="Eisenberg T."/>
        </authorList>
    </citation>
    <scope>NUCLEOTIDE SEQUENCE [LARGE SCALE GENOMIC DNA]</scope>
    <source>
        <strain evidence="2 3">LHL191014123</strain>
    </source>
</reference>
<dbReference type="AlphaFoldDB" id="A0A7Z0PIB3"/>
<dbReference type="Proteomes" id="UP000526184">
    <property type="component" value="Unassembled WGS sequence"/>
</dbReference>
<keyword evidence="3" id="KW-1185">Reference proteome</keyword>
<comment type="caution">
    <text evidence="2">The sequence shown here is derived from an EMBL/GenBank/DDBJ whole genome shotgun (WGS) entry which is preliminary data.</text>
</comment>
<organism evidence="2 3">
    <name type="scientific">Streptobacillus felis</name>
    <dbReference type="NCBI Taxonomy" id="1384509"/>
    <lineage>
        <taxon>Bacteria</taxon>
        <taxon>Fusobacteriati</taxon>
        <taxon>Fusobacteriota</taxon>
        <taxon>Fusobacteriia</taxon>
        <taxon>Fusobacteriales</taxon>
        <taxon>Leptotrichiaceae</taxon>
        <taxon>Streptobacillus</taxon>
    </lineage>
</organism>
<accession>A0A7Z0PIB3</accession>
<sequence>NFFSFFLNYIIHHFTLLLQIYYTTTGTLPGNYTMGIVRNIPFAIMGLLLVMWSYMHRDKEGLKNMSLLIFLSFLFYLPVVLFADKFPAVGALMMPKTIAYVYIVLEGYKHYIKKMNIYDISLTFLIMGLIGGVYFREFTRAYSYEASNHLGKCSGIINL</sequence>
<feature type="non-terminal residue" evidence="2">
    <location>
        <position position="1"/>
    </location>
</feature>
<dbReference type="Pfam" id="PF11070">
    <property type="entry name" value="DUF2871"/>
    <property type="match status" value="1"/>
</dbReference>
<dbReference type="InterPro" id="IPR021299">
    <property type="entry name" value="DUF2871"/>
</dbReference>
<gene>
    <name evidence="2" type="ORF">HP397_06815</name>
</gene>
<evidence type="ECO:0000313" key="3">
    <source>
        <dbReference type="Proteomes" id="UP000526184"/>
    </source>
</evidence>
<evidence type="ECO:0000313" key="2">
    <source>
        <dbReference type="EMBL" id="NYV28510.1"/>
    </source>
</evidence>